<name>A0A3N2PUK8_SODAK</name>
<organism evidence="1 2">
    <name type="scientific">Sodiomyces alkalinus (strain CBS 110278 / VKM F-3762 / F11)</name>
    <name type="common">Alkaliphilic filamentous fungus</name>
    <dbReference type="NCBI Taxonomy" id="1314773"/>
    <lineage>
        <taxon>Eukaryota</taxon>
        <taxon>Fungi</taxon>
        <taxon>Dikarya</taxon>
        <taxon>Ascomycota</taxon>
        <taxon>Pezizomycotina</taxon>
        <taxon>Sordariomycetes</taxon>
        <taxon>Hypocreomycetidae</taxon>
        <taxon>Glomerellales</taxon>
        <taxon>Plectosphaerellaceae</taxon>
        <taxon>Sodiomyces</taxon>
    </lineage>
</organism>
<evidence type="ECO:0000313" key="1">
    <source>
        <dbReference type="EMBL" id="ROT38179.1"/>
    </source>
</evidence>
<sequence length="189" mass="20881">MGRGSHESLVMVHDDDQVLESVCAARTGRCFGAVTSSTAPNIFEIPLHSPRPQEPSDITTGKASVKNTWATRKKTTLAWKSRSKHRDEGEWRGTHETPILVSDGPRWPGALTVWVQRDPERIDFVVVFQTPDSVHPLPSPPDPNVAPEEHWRLGDGEYPWPTSGTVHIGHSGASSGKMGWKRCLRHGSP</sequence>
<dbReference type="GeneID" id="39582752"/>
<dbReference type="Proteomes" id="UP000272025">
    <property type="component" value="Unassembled WGS sequence"/>
</dbReference>
<evidence type="ECO:0000313" key="2">
    <source>
        <dbReference type="Proteomes" id="UP000272025"/>
    </source>
</evidence>
<dbReference type="AlphaFoldDB" id="A0A3N2PUK8"/>
<protein>
    <submittedName>
        <fullName evidence="1">Uncharacterized protein</fullName>
    </submittedName>
</protein>
<proteinExistence type="predicted"/>
<accession>A0A3N2PUK8</accession>
<gene>
    <name evidence="1" type="ORF">SODALDRAFT_360518</name>
</gene>
<dbReference type="RefSeq" id="XP_028465985.1">
    <property type="nucleotide sequence ID" value="XM_028614274.1"/>
</dbReference>
<dbReference type="EMBL" id="ML119056">
    <property type="protein sequence ID" value="ROT38179.1"/>
    <property type="molecule type" value="Genomic_DNA"/>
</dbReference>
<keyword evidence="2" id="KW-1185">Reference proteome</keyword>
<reference evidence="1 2" key="1">
    <citation type="journal article" date="2018" name="Mol. Ecol.">
        <title>The obligate alkalophilic soda-lake fungus Sodiomyces alkalinus has shifted to a protein diet.</title>
        <authorList>
            <person name="Grum-Grzhimaylo A.A."/>
            <person name="Falkoski D.L."/>
            <person name="van den Heuvel J."/>
            <person name="Valero-Jimenez C.A."/>
            <person name="Min B."/>
            <person name="Choi I.G."/>
            <person name="Lipzen A."/>
            <person name="Daum C.G."/>
            <person name="Aanen D.K."/>
            <person name="Tsang A."/>
            <person name="Henrissat B."/>
            <person name="Bilanenko E.N."/>
            <person name="de Vries R.P."/>
            <person name="van Kan J.A.L."/>
            <person name="Grigoriev I.V."/>
            <person name="Debets A.J.M."/>
        </authorList>
    </citation>
    <scope>NUCLEOTIDE SEQUENCE [LARGE SCALE GENOMIC DNA]</scope>
    <source>
        <strain evidence="1 2">F11</strain>
    </source>
</reference>